<keyword evidence="2" id="KW-1185">Reference proteome</keyword>
<dbReference type="InterPro" id="IPR031248">
    <property type="entry name" value="RNF213"/>
</dbReference>
<dbReference type="OrthoDB" id="6142015at2759"/>
<proteinExistence type="predicted"/>
<dbReference type="PANTHER" id="PTHR22605:SF16">
    <property type="entry name" value="E3 UBIQUITIN-PROTEIN LIGASE RNF213"/>
    <property type="match status" value="1"/>
</dbReference>
<dbReference type="Proteomes" id="UP000593567">
    <property type="component" value="Unassembled WGS sequence"/>
</dbReference>
<dbReference type="GO" id="GO:0016887">
    <property type="term" value="F:ATP hydrolysis activity"/>
    <property type="evidence" value="ECO:0007669"/>
    <property type="project" value="InterPro"/>
</dbReference>
<organism evidence="1 2">
    <name type="scientific">Bugula neritina</name>
    <name type="common">Brown bryozoan</name>
    <name type="synonym">Sertularia neritina</name>
    <dbReference type="NCBI Taxonomy" id="10212"/>
    <lineage>
        <taxon>Eukaryota</taxon>
        <taxon>Metazoa</taxon>
        <taxon>Spiralia</taxon>
        <taxon>Lophotrochozoa</taxon>
        <taxon>Bryozoa</taxon>
        <taxon>Gymnolaemata</taxon>
        <taxon>Cheilostomatida</taxon>
        <taxon>Flustrina</taxon>
        <taxon>Buguloidea</taxon>
        <taxon>Bugulidae</taxon>
        <taxon>Bugula</taxon>
    </lineage>
</organism>
<dbReference type="GO" id="GO:0004842">
    <property type="term" value="F:ubiquitin-protein transferase activity"/>
    <property type="evidence" value="ECO:0007669"/>
    <property type="project" value="InterPro"/>
</dbReference>
<sequence length="1574" mass="180414">MVDMWHKITGASDPKLAGHELSDGFQAMLPSWIECIVARTNTIEELISQVDQVIIRQQDRFAYSIAYYHRHLIPHQVTWALGNYFLTCLSKHLEALRNESFSPELACASLLGLISLGSRCFPSWLTSASHATTFVHAIDRTLRKCSMLDDLSSIVSSLLSDRSDYPGKLLQDILNMASELQNSENPYAWIYFIPFILAFTGEADLTNRGQNYSGSSDRCEEWKTWYTWLKPFFLSMKMLPYTFLALLTADQLLNLLEKADDDAIRCLPLDGVLACTLYFLKRTKYDTDRGKLIDKTLEFAERMCKISDPVAVDDVTTWVCTDILNLVVSSDYGIRLENPFGIGIYSAIQLNLLMLNLSVDGLEESVKRVQNSIAEFFIKLLKSFERTFYSTAKESLNQAQLGDLEMKVREKNKMALIDVYCNNDFTVADMEQVIADLALKDADQIFRSPVSQKDFSPKIGKLINQAVSKKWDPENEDSVGIVKNIVKWGNFVALWRFFSNLKEDQKKVIDEVNLNRISQSSTAVNDVLEQIMKGSILWADFKYFAAEEDKVIALCEVTDDWKNSAEPLKQRFHQLKEVLEMHTEFVRRLDSLWGICSRYASDFDLVCQWLNRPSQEMQVVELVDLENHTVICDCVPDGIKTILEDFNRLKNHKLFLQLFQKYLQRQPIKELDIVGDAYKKAVDRYQQYVDKLDSGSLSLEELESLISKYFGGKQEELLAELEYMSPSNEHRLRKQIGLCSQLEKFHHGAETMLQLRDMYGLQGGNFSDMETILHSKDKQLQLKDVSFDILKSAEKIKDITEPELDCLHAFRDCHEFIEWVQQEVKEKDISNFVDLASSTLGEDDLAVYKTRSLLNALTGYSPLIYHLKRNMGYEQFFDLCSSVWKSLKENKELVKNLKDSAQELEWLKKVKDHFMKVEMHSLDQASSINSTGVYKIGYFSEVTDQEFKTVADIIQLEFEVDENRGKRRSKKTFTHADLRDLQSKLALVAGDKQKDMKDTIFKFNALKDAAENVAQAYLAIRREGCIQFDELLVFIYCNPKKVSLQMHFKSIKTTMEAKTDEKSDVRQHCTDLYAYLNECVTKWQENMSAKRREFPVLNFYTTEQLVVLRKELGRFSESGRAETLKQSLPLLAMISPVNPELLHQHINKFNSLTSSDEEAMEEDGEKRFISFEEMDGEWMDMVTELEDGDEDFTHELAVQAVNELGIVGMGSTEGGSASLDTANDIMKKLVHNESKDSPLQKRLATLWDGFVEHTSKSIRDFLSVDHLAYVLTQIEEAKTNPQRSRNLPEWLERGKPRLLVVPEAETYRLVLTIYQCDPNQGYPTRNEVLICNKSTCTEEVSIFLNRALADPDSFYCMVNCHLLSYEVCRLIENRLSNTGDDEVTTYGLAFLYAEEAKDARIRSYLDKNLVKNVKLTSMEDLAAYVEKLLELPGSVRSSAALADPNNFLSRLIRSNRAGVGKSLQKFNLCTKLRAKHALRGKDITIPIYKTVDVDGLIKRLTEELGNGFEKRCYHTIHLDIAHEVTSGVDELLFNLIILRSIVNSEGVVWQAQNTQYYIIECMPFTRTNGIVSMK</sequence>
<comment type="caution">
    <text evidence="1">The sequence shown here is derived from an EMBL/GenBank/DDBJ whole genome shotgun (WGS) entry which is preliminary data.</text>
</comment>
<dbReference type="EMBL" id="VXIV02000018">
    <property type="protein sequence ID" value="KAF6041603.1"/>
    <property type="molecule type" value="Genomic_DNA"/>
</dbReference>
<evidence type="ECO:0000313" key="1">
    <source>
        <dbReference type="EMBL" id="KAF6041603.1"/>
    </source>
</evidence>
<reference evidence="1" key="1">
    <citation type="submission" date="2020-06" db="EMBL/GenBank/DDBJ databases">
        <title>Draft genome of Bugula neritina, a colonial animal packing powerful symbionts and potential medicines.</title>
        <authorList>
            <person name="Rayko M."/>
        </authorList>
    </citation>
    <scope>NUCLEOTIDE SEQUENCE [LARGE SCALE GENOMIC DNA]</scope>
    <source>
        <strain evidence="1">Kwan_BN1</strain>
    </source>
</reference>
<gene>
    <name evidence="1" type="ORF">EB796_000116</name>
</gene>
<dbReference type="PANTHER" id="PTHR22605">
    <property type="entry name" value="RZ-TYPE DOMAIN-CONTAINING PROTEIN"/>
    <property type="match status" value="1"/>
</dbReference>
<protein>
    <submittedName>
        <fullName evidence="1">RNF213</fullName>
    </submittedName>
</protein>
<accession>A0A7J7KTZ6</accession>
<evidence type="ECO:0000313" key="2">
    <source>
        <dbReference type="Proteomes" id="UP000593567"/>
    </source>
</evidence>
<name>A0A7J7KTZ6_BUGNE</name>